<sequence>MLIFLTPRQAHAKVRHGISAALSIPVDIEGDLLPHPPAVSGSRALRVQRVLGSLDLRNHSSEAGERSRRLDGVSELYRSLGMIDQRIARAVTQDRKGHAAANLVYHQTVIVVTALFPPEEGRCLADASVHTPAAGRCHPKLADHYRVDAAPRGRARRWSARWRQDTGSRSWIGGSTFAA</sequence>
<keyword evidence="2" id="KW-1185">Reference proteome</keyword>
<proteinExistence type="predicted"/>
<comment type="caution">
    <text evidence="1">The sequence shown here is derived from an EMBL/GenBank/DDBJ whole genome shotgun (WGS) entry which is preliminary data.</text>
</comment>
<evidence type="ECO:0000313" key="1">
    <source>
        <dbReference type="EMBL" id="MER6976899.1"/>
    </source>
</evidence>
<evidence type="ECO:0000313" key="2">
    <source>
        <dbReference type="Proteomes" id="UP001458415"/>
    </source>
</evidence>
<name>A0ABV1VY99_9ACTN</name>
<organism evidence="1 2">
    <name type="scientific">Streptomyces carpinensis</name>
    <dbReference type="NCBI Taxonomy" id="66369"/>
    <lineage>
        <taxon>Bacteria</taxon>
        <taxon>Bacillati</taxon>
        <taxon>Actinomycetota</taxon>
        <taxon>Actinomycetes</taxon>
        <taxon>Kitasatosporales</taxon>
        <taxon>Streptomycetaceae</taxon>
        <taxon>Streptomyces</taxon>
    </lineage>
</organism>
<dbReference type="RefSeq" id="WP_143668177.1">
    <property type="nucleotide sequence ID" value="NZ_MUBM01000283.1"/>
</dbReference>
<protein>
    <submittedName>
        <fullName evidence="1">Uncharacterized protein</fullName>
    </submittedName>
</protein>
<reference evidence="1 2" key="1">
    <citation type="submission" date="2024-06" db="EMBL/GenBank/DDBJ databases">
        <title>The Natural Products Discovery Center: Release of the First 8490 Sequenced Strains for Exploring Actinobacteria Biosynthetic Diversity.</title>
        <authorList>
            <person name="Kalkreuter E."/>
            <person name="Kautsar S.A."/>
            <person name="Yang D."/>
            <person name="Bader C.D."/>
            <person name="Teijaro C.N."/>
            <person name="Fluegel L."/>
            <person name="Davis C.M."/>
            <person name="Simpson J.R."/>
            <person name="Lauterbach L."/>
            <person name="Steele A.D."/>
            <person name="Gui C."/>
            <person name="Meng S."/>
            <person name="Li G."/>
            <person name="Viehrig K."/>
            <person name="Ye F."/>
            <person name="Su P."/>
            <person name="Kiefer A.F."/>
            <person name="Nichols A."/>
            <person name="Cepeda A.J."/>
            <person name="Yan W."/>
            <person name="Fan B."/>
            <person name="Jiang Y."/>
            <person name="Adhikari A."/>
            <person name="Zheng C.-J."/>
            <person name="Schuster L."/>
            <person name="Cowan T.M."/>
            <person name="Smanski M.J."/>
            <person name="Chevrette M.G."/>
            <person name="De Carvalho L.P.S."/>
            <person name="Shen B."/>
        </authorList>
    </citation>
    <scope>NUCLEOTIDE SEQUENCE [LARGE SCALE GENOMIC DNA]</scope>
    <source>
        <strain evidence="1 2">NPDC000634</strain>
    </source>
</reference>
<dbReference type="Proteomes" id="UP001458415">
    <property type="component" value="Unassembled WGS sequence"/>
</dbReference>
<accession>A0ABV1VY99</accession>
<gene>
    <name evidence="1" type="ORF">ABT317_07640</name>
</gene>
<dbReference type="EMBL" id="JBEPCU010000076">
    <property type="protein sequence ID" value="MER6976899.1"/>
    <property type="molecule type" value="Genomic_DNA"/>
</dbReference>